<name>A0A8S1PT13_9CILI</name>
<accession>A0A8S1PT13</accession>
<feature type="region of interest" description="Disordered" evidence="1">
    <location>
        <begin position="53"/>
        <end position="75"/>
    </location>
</feature>
<keyword evidence="3" id="KW-1185">Reference proteome</keyword>
<dbReference type="AlphaFoldDB" id="A0A8S1PT13"/>
<reference evidence="2" key="1">
    <citation type="submission" date="2021-01" db="EMBL/GenBank/DDBJ databases">
        <authorList>
            <consortium name="Genoscope - CEA"/>
            <person name="William W."/>
        </authorList>
    </citation>
    <scope>NUCLEOTIDE SEQUENCE</scope>
</reference>
<dbReference type="EMBL" id="CAJJDN010000086">
    <property type="protein sequence ID" value="CAD8106171.1"/>
    <property type="molecule type" value="Genomic_DNA"/>
</dbReference>
<evidence type="ECO:0000256" key="1">
    <source>
        <dbReference type="SAM" id="MobiDB-lite"/>
    </source>
</evidence>
<gene>
    <name evidence="2" type="ORF">PSON_ATCC_30995.1.T0860062</name>
</gene>
<evidence type="ECO:0000313" key="2">
    <source>
        <dbReference type="EMBL" id="CAD8106171.1"/>
    </source>
</evidence>
<proteinExistence type="predicted"/>
<dbReference type="Proteomes" id="UP000692954">
    <property type="component" value="Unassembled WGS sequence"/>
</dbReference>
<comment type="caution">
    <text evidence="2">The sequence shown here is derived from an EMBL/GenBank/DDBJ whole genome shotgun (WGS) entry which is preliminary data.</text>
</comment>
<protein>
    <submittedName>
        <fullName evidence="2">Uncharacterized protein</fullName>
    </submittedName>
</protein>
<dbReference type="OrthoDB" id="295026at2759"/>
<organism evidence="2 3">
    <name type="scientific">Paramecium sonneborni</name>
    <dbReference type="NCBI Taxonomy" id="65129"/>
    <lineage>
        <taxon>Eukaryota</taxon>
        <taxon>Sar</taxon>
        <taxon>Alveolata</taxon>
        <taxon>Ciliophora</taxon>
        <taxon>Intramacronucleata</taxon>
        <taxon>Oligohymenophorea</taxon>
        <taxon>Peniculida</taxon>
        <taxon>Parameciidae</taxon>
        <taxon>Paramecium</taxon>
    </lineage>
</organism>
<evidence type="ECO:0000313" key="3">
    <source>
        <dbReference type="Proteomes" id="UP000692954"/>
    </source>
</evidence>
<sequence>MDQGWEVSEEHYLEHLMQNPLFLKRQGSQQIDKPIIQAPQESPKTRMRFRTTSMPKLDESSKPNSPNKKPIMEPQNKVEQQIKQQQSQTIWKAPIRQKKFQLYPQKISLRSTIFQAPMDEITPIKIGRTLQPKQFNPVLQNTNDIHYNGMKGQTRSVKSASMSNLLNNEERTMQRKKIEDFVFKIRPQRNASILYVNSQSSLQTTTDDIVLRKMLK</sequence>